<gene>
    <name evidence="3" type="ORF">ACFQ3J_25040</name>
</gene>
<dbReference type="EMBL" id="JBHTKX010000009">
    <property type="protein sequence ID" value="MFD1131390.1"/>
    <property type="molecule type" value="Genomic_DNA"/>
</dbReference>
<keyword evidence="4" id="KW-1185">Reference proteome</keyword>
<evidence type="ECO:0000313" key="4">
    <source>
        <dbReference type="Proteomes" id="UP001597169"/>
    </source>
</evidence>
<proteinExistence type="predicted"/>
<dbReference type="Gene3D" id="1.10.260.40">
    <property type="entry name" value="lambda repressor-like DNA-binding domains"/>
    <property type="match status" value="1"/>
</dbReference>
<dbReference type="InterPro" id="IPR010982">
    <property type="entry name" value="Lambda_DNA-bd_dom_sf"/>
</dbReference>
<feature type="domain" description="HTH cro/C1-type" evidence="2">
    <location>
        <begin position="16"/>
        <end position="70"/>
    </location>
</feature>
<dbReference type="Proteomes" id="UP001597169">
    <property type="component" value="Unassembled WGS sequence"/>
</dbReference>
<protein>
    <submittedName>
        <fullName evidence="3">Helix-turn-helix domain-containing protein</fullName>
    </submittedName>
</protein>
<evidence type="ECO:0000259" key="2">
    <source>
        <dbReference type="PROSITE" id="PS50943"/>
    </source>
</evidence>
<reference evidence="4" key="1">
    <citation type="journal article" date="2019" name="Int. J. Syst. Evol. Microbiol.">
        <title>The Global Catalogue of Microorganisms (GCM) 10K type strain sequencing project: providing services to taxonomists for standard genome sequencing and annotation.</title>
        <authorList>
            <consortium name="The Broad Institute Genomics Platform"/>
            <consortium name="The Broad Institute Genome Sequencing Center for Infectious Disease"/>
            <person name="Wu L."/>
            <person name="Ma J."/>
        </authorList>
    </citation>
    <scope>NUCLEOTIDE SEQUENCE [LARGE SCALE GENOMIC DNA]</scope>
    <source>
        <strain evidence="4">CCUG 53519</strain>
    </source>
</reference>
<dbReference type="Pfam" id="PF01381">
    <property type="entry name" value="HTH_3"/>
    <property type="match status" value="1"/>
</dbReference>
<dbReference type="PROSITE" id="PS50943">
    <property type="entry name" value="HTH_CROC1"/>
    <property type="match status" value="1"/>
</dbReference>
<sequence length="84" mass="9621">MSNKSNEKITTIGLDIRESRLKLKYSQAQLALKLDVDKTTISAWERDIRFPNEDYLLRLSTVLGLSLRHLLMVSKNKKMAGLTT</sequence>
<dbReference type="RefSeq" id="WP_090727781.1">
    <property type="nucleotide sequence ID" value="NZ_JBHTKX010000009.1"/>
</dbReference>
<dbReference type="SMART" id="SM00530">
    <property type="entry name" value="HTH_XRE"/>
    <property type="match status" value="1"/>
</dbReference>
<dbReference type="PANTHER" id="PTHR46558">
    <property type="entry name" value="TRACRIPTIONAL REGULATORY PROTEIN-RELATED-RELATED"/>
    <property type="match status" value="1"/>
</dbReference>
<organism evidence="3 4">
    <name type="scientific">Paenibacillus provencensis</name>
    <dbReference type="NCBI Taxonomy" id="441151"/>
    <lineage>
        <taxon>Bacteria</taxon>
        <taxon>Bacillati</taxon>
        <taxon>Bacillota</taxon>
        <taxon>Bacilli</taxon>
        <taxon>Bacillales</taxon>
        <taxon>Paenibacillaceae</taxon>
        <taxon>Paenibacillus</taxon>
    </lineage>
</organism>
<keyword evidence="1" id="KW-0238">DNA-binding</keyword>
<dbReference type="SUPFAM" id="SSF47413">
    <property type="entry name" value="lambda repressor-like DNA-binding domains"/>
    <property type="match status" value="1"/>
</dbReference>
<evidence type="ECO:0000256" key="1">
    <source>
        <dbReference type="ARBA" id="ARBA00023125"/>
    </source>
</evidence>
<dbReference type="CDD" id="cd00093">
    <property type="entry name" value="HTH_XRE"/>
    <property type="match status" value="1"/>
</dbReference>
<name>A0ABW3Q186_9BACL</name>
<dbReference type="PANTHER" id="PTHR46558:SF13">
    <property type="entry name" value="HTH-TYPE TRANSCRIPTIONAL REGULATOR IMMR"/>
    <property type="match status" value="1"/>
</dbReference>
<dbReference type="InterPro" id="IPR001387">
    <property type="entry name" value="Cro/C1-type_HTH"/>
</dbReference>
<comment type="caution">
    <text evidence="3">The sequence shown here is derived from an EMBL/GenBank/DDBJ whole genome shotgun (WGS) entry which is preliminary data.</text>
</comment>
<evidence type="ECO:0000313" key="3">
    <source>
        <dbReference type="EMBL" id="MFD1131390.1"/>
    </source>
</evidence>
<accession>A0ABW3Q186</accession>